<dbReference type="AlphaFoldDB" id="A0A4S3KLJ8"/>
<dbReference type="InterPro" id="IPR054427">
    <property type="entry name" value="S1CSD-TOTE-2"/>
</dbReference>
<sequence length="471" mass="53135">MGSREIFALRKQGRSDEALAMARAEFSQNKDDVWFLRAYAWPLYDKAKALVERYETKTLPAAALSGQFEALMHEFADIADPLRGDPAFSQMLRLVGKVSRDWGDFLLFARWAGLEGFSPEDKQPFVNSEGKTIDSLQVRFTRAVCRETATRSTDVRADTELIAWGEEVLKQALLAQPNDQWLNYYQSRLHLGRGQWDDAIKRLMAVLHRQPRASWAWALLAEILEATRPDDALTCLVQAVHLARQEQEVAKVRIRLAGQLAQASRFDEAAQQVKLAAAYRAKEEVRVPNSLQRLLASDWYKQAEREQRFRDLPKVDADARNLLRELGRQGLEYALGVIDNINSAKALSHAAIAKDTGFVLPYRDFPEIAQLPLGTVIEIGHVRGEPKALDWRQSTSEELPGCCEFMAGTLTRRADQSFAFIRCTHGDVFVPPVLANAFTPSESHEVTCLAVWGTNKQGKVGWRALTLRKND</sequence>
<dbReference type="InterPro" id="IPR054283">
    <property type="entry name" value="DUF7017"/>
</dbReference>
<feature type="domain" description="TOTE conflict systems S1/CSD-like" evidence="1">
    <location>
        <begin position="407"/>
        <end position="466"/>
    </location>
</feature>
<dbReference type="Proteomes" id="UP000306317">
    <property type="component" value="Unassembled WGS sequence"/>
</dbReference>
<comment type="caution">
    <text evidence="2">The sequence shown here is derived from an EMBL/GenBank/DDBJ whole genome shotgun (WGS) entry which is preliminary data.</text>
</comment>
<dbReference type="Pfam" id="PF22860">
    <property type="entry name" value="DUF7017"/>
    <property type="match status" value="1"/>
</dbReference>
<name>A0A4S3KLJ8_9GAMM</name>
<reference evidence="2 3" key="1">
    <citation type="submission" date="2017-02" db="EMBL/GenBank/DDBJ databases">
        <title>Whole genome sequencing of Rhodanobacter lindaniclasticus DSM 17932.</title>
        <authorList>
            <person name="Kumar S."/>
            <person name="Patil P."/>
            <person name="Patil P.B."/>
        </authorList>
    </citation>
    <scope>NUCLEOTIDE SEQUENCE [LARGE SCALE GENOMIC DNA]</scope>
    <source>
        <strain evidence="2 3">DSM 17932</strain>
    </source>
</reference>
<dbReference type="OrthoDB" id="6196244at2"/>
<gene>
    <name evidence="2" type="ORF">B1991_01810</name>
</gene>
<evidence type="ECO:0000313" key="2">
    <source>
        <dbReference type="EMBL" id="THD09649.1"/>
    </source>
</evidence>
<keyword evidence="3" id="KW-1185">Reference proteome</keyword>
<dbReference type="Pfam" id="PF22707">
    <property type="entry name" value="S1CSD-TOTE-2"/>
    <property type="match status" value="1"/>
</dbReference>
<evidence type="ECO:0000259" key="1">
    <source>
        <dbReference type="Pfam" id="PF22707"/>
    </source>
</evidence>
<organism evidence="2 3">
    <name type="scientific">Rhodanobacter lindaniclasticus</name>
    <dbReference type="NCBI Taxonomy" id="75310"/>
    <lineage>
        <taxon>Bacteria</taxon>
        <taxon>Pseudomonadati</taxon>
        <taxon>Pseudomonadota</taxon>
        <taxon>Gammaproteobacteria</taxon>
        <taxon>Lysobacterales</taxon>
        <taxon>Rhodanobacteraceae</taxon>
        <taxon>Rhodanobacter</taxon>
    </lineage>
</organism>
<accession>A0A4S3KLJ8</accession>
<dbReference type="SUPFAM" id="SSF48452">
    <property type="entry name" value="TPR-like"/>
    <property type="match status" value="1"/>
</dbReference>
<dbReference type="InterPro" id="IPR011990">
    <property type="entry name" value="TPR-like_helical_dom_sf"/>
</dbReference>
<dbReference type="RefSeq" id="WP_136257003.1">
    <property type="nucleotide sequence ID" value="NZ_MWIO01000006.1"/>
</dbReference>
<evidence type="ECO:0000313" key="3">
    <source>
        <dbReference type="Proteomes" id="UP000306317"/>
    </source>
</evidence>
<dbReference type="EMBL" id="MWIO01000006">
    <property type="protein sequence ID" value="THD09649.1"/>
    <property type="molecule type" value="Genomic_DNA"/>
</dbReference>
<dbReference type="Gene3D" id="1.25.40.10">
    <property type="entry name" value="Tetratricopeptide repeat domain"/>
    <property type="match status" value="1"/>
</dbReference>
<proteinExistence type="predicted"/>
<protein>
    <recommendedName>
        <fullName evidence="1">TOTE conflict systems S1/CSD-like domain-containing protein</fullName>
    </recommendedName>
</protein>